<sequence length="164" mass="19012">MTTPHVPFTFIFSNIDTSKDSDKLKISLKVLLTSYLNKSGNLKIYIKTTKNVLIDIDSHIEIEENFDEVLNYVITKFRVKDDCGRILMSVVKNDIDKLLEPNTFKYNLNVKGESFKEIENFKPDKTYAFFVNEEVGETRRVCDYELCCLGICTRMISLCENLIN</sequence>
<organism evidence="9 10">
    <name type="scientific">Vairimorpha apis BRL 01</name>
    <dbReference type="NCBI Taxonomy" id="1037528"/>
    <lineage>
        <taxon>Eukaryota</taxon>
        <taxon>Fungi</taxon>
        <taxon>Fungi incertae sedis</taxon>
        <taxon>Microsporidia</taxon>
        <taxon>Nosematidae</taxon>
        <taxon>Vairimorpha</taxon>
    </lineage>
</organism>
<evidence type="ECO:0000256" key="5">
    <source>
        <dbReference type="ARBA" id="ARBA00022679"/>
    </source>
</evidence>
<comment type="similarity">
    <text evidence="1">Belongs to the class IV-like SAM-binding methyltransferase superfamily. RNA methyltransferase NEP1 family.</text>
</comment>
<name>T0LB27_9MICR</name>
<evidence type="ECO:0000256" key="1">
    <source>
        <dbReference type="ARBA" id="ARBA00008115"/>
    </source>
</evidence>
<dbReference type="GO" id="GO:0032040">
    <property type="term" value="C:small-subunit processome"/>
    <property type="evidence" value="ECO:0007669"/>
    <property type="project" value="TreeGrafter"/>
</dbReference>
<dbReference type="EMBL" id="KE647123">
    <property type="protein sequence ID" value="EQB61568.1"/>
    <property type="molecule type" value="Genomic_DNA"/>
</dbReference>
<dbReference type="AlphaFoldDB" id="T0LB27"/>
<dbReference type="SUPFAM" id="SSF75217">
    <property type="entry name" value="alpha/beta knot"/>
    <property type="match status" value="1"/>
</dbReference>
<proteinExistence type="inferred from homology"/>
<evidence type="ECO:0000256" key="8">
    <source>
        <dbReference type="ARBA" id="ARBA00022884"/>
    </source>
</evidence>
<dbReference type="GO" id="GO:0070037">
    <property type="term" value="F:rRNA (pseudouridine) methyltransferase activity"/>
    <property type="evidence" value="ECO:0007669"/>
    <property type="project" value="InterPro"/>
</dbReference>
<dbReference type="InterPro" id="IPR029026">
    <property type="entry name" value="tRNA_m1G_MTases_N"/>
</dbReference>
<dbReference type="GO" id="GO:0019843">
    <property type="term" value="F:rRNA binding"/>
    <property type="evidence" value="ECO:0007669"/>
    <property type="project" value="UniProtKB-KW"/>
</dbReference>
<protein>
    <submittedName>
        <fullName evidence="9">Ribosome biogenesis protein nep1</fullName>
    </submittedName>
</protein>
<keyword evidence="10" id="KW-1185">Reference proteome</keyword>
<dbReference type="InterPro" id="IPR005304">
    <property type="entry name" value="Rbsml_bgen_MeTrfase_EMG1/NEP1"/>
</dbReference>
<dbReference type="Proteomes" id="UP000053780">
    <property type="component" value="Unassembled WGS sequence"/>
</dbReference>
<keyword evidence="6" id="KW-0949">S-adenosyl-L-methionine</keyword>
<accession>T0LB27</accession>
<dbReference type="OrthoDB" id="269804at2759"/>
<dbReference type="Gene3D" id="3.40.1280.10">
    <property type="match status" value="1"/>
</dbReference>
<dbReference type="HOGENOM" id="CLU_055846_1_3_1"/>
<keyword evidence="4" id="KW-0489">Methyltransferase</keyword>
<dbReference type="InterPro" id="IPR029028">
    <property type="entry name" value="Alpha/beta_knot_MTases"/>
</dbReference>
<keyword evidence="2" id="KW-0690">Ribosome biogenesis</keyword>
<keyword evidence="8" id="KW-0694">RNA-binding</keyword>
<gene>
    <name evidence="9" type="ORF">NAPIS_ORF00865</name>
</gene>
<dbReference type="GO" id="GO:0070475">
    <property type="term" value="P:rRNA base methylation"/>
    <property type="evidence" value="ECO:0007669"/>
    <property type="project" value="InterPro"/>
</dbReference>
<dbReference type="VEuPathDB" id="MicrosporidiaDB:NAPIS_ORF00865"/>
<keyword evidence="5" id="KW-0808">Transferase</keyword>
<evidence type="ECO:0000313" key="9">
    <source>
        <dbReference type="EMBL" id="EQB61568.1"/>
    </source>
</evidence>
<keyword evidence="7" id="KW-0699">rRNA-binding</keyword>
<evidence type="ECO:0000256" key="3">
    <source>
        <dbReference type="ARBA" id="ARBA00022552"/>
    </source>
</evidence>
<dbReference type="PANTHER" id="PTHR12636:SF5">
    <property type="entry name" value="RIBOSOMAL RNA SMALL SUBUNIT METHYLTRANSFERASE NEP1"/>
    <property type="match status" value="1"/>
</dbReference>
<keyword evidence="3" id="KW-0698">rRNA processing</keyword>
<evidence type="ECO:0000256" key="4">
    <source>
        <dbReference type="ARBA" id="ARBA00022603"/>
    </source>
</evidence>
<evidence type="ECO:0000256" key="6">
    <source>
        <dbReference type="ARBA" id="ARBA00022691"/>
    </source>
</evidence>
<reference evidence="9 10" key="1">
    <citation type="journal article" date="2013" name="BMC Genomics">
        <title>Genome sequencing and comparative genomics of honey bee microsporidia, Nosema apis reveal novel insights into host-parasite interactions.</title>
        <authorList>
            <person name="Chen Yp."/>
            <person name="Pettis J.S."/>
            <person name="Zhao Y."/>
            <person name="Liu X."/>
            <person name="Tallon L.J."/>
            <person name="Sadzewicz L.D."/>
            <person name="Li R."/>
            <person name="Zheng H."/>
            <person name="Huang S."/>
            <person name="Zhang X."/>
            <person name="Hamilton M.C."/>
            <person name="Pernal S.F."/>
            <person name="Melathopoulos A.P."/>
            <person name="Yan X."/>
            <person name="Evans J.D."/>
        </authorList>
    </citation>
    <scope>NUCLEOTIDE SEQUENCE [LARGE SCALE GENOMIC DNA]</scope>
    <source>
        <strain evidence="9 10">BRL 01</strain>
    </source>
</reference>
<evidence type="ECO:0000256" key="7">
    <source>
        <dbReference type="ARBA" id="ARBA00022730"/>
    </source>
</evidence>
<dbReference type="Pfam" id="PF03587">
    <property type="entry name" value="EMG1"/>
    <property type="match status" value="1"/>
</dbReference>
<evidence type="ECO:0000313" key="10">
    <source>
        <dbReference type="Proteomes" id="UP000053780"/>
    </source>
</evidence>
<evidence type="ECO:0000256" key="2">
    <source>
        <dbReference type="ARBA" id="ARBA00022517"/>
    </source>
</evidence>
<dbReference type="PANTHER" id="PTHR12636">
    <property type="entry name" value="NEP1/MRA1"/>
    <property type="match status" value="1"/>
</dbReference>